<evidence type="ECO:0000313" key="2">
    <source>
        <dbReference type="Proteomes" id="UP000016620"/>
    </source>
</evidence>
<dbReference type="Proteomes" id="UP000016620">
    <property type="component" value="Unassembled WGS sequence"/>
</dbReference>
<organism evidence="1 2">
    <name type="scientific">Campylobacter concisus UNSWCS</name>
    <dbReference type="NCBI Taxonomy" id="1242968"/>
    <lineage>
        <taxon>Bacteria</taxon>
        <taxon>Pseudomonadati</taxon>
        <taxon>Campylobacterota</taxon>
        <taxon>Epsilonproteobacteria</taxon>
        <taxon>Campylobacterales</taxon>
        <taxon>Campylobacteraceae</taxon>
        <taxon>Campylobacter</taxon>
    </lineage>
</organism>
<dbReference type="RefSeq" id="WP_002942392.1">
    <property type="nucleotide sequence ID" value="NZ_ANNG01000057.1"/>
</dbReference>
<evidence type="ECO:0000313" key="1">
    <source>
        <dbReference type="EMBL" id="ERJ25430.1"/>
    </source>
</evidence>
<dbReference type="PATRIC" id="fig|1242968.3.peg.2011"/>
<dbReference type="AlphaFoldDB" id="U2F668"/>
<accession>U2F668</accession>
<protein>
    <submittedName>
        <fullName evidence="1">Uncharacterized protein</fullName>
    </submittedName>
</protein>
<name>U2F668_9BACT</name>
<reference evidence="1 2" key="1">
    <citation type="journal article" date="2013" name="BMC Genomics">
        <title>Comparative genomics of Campylobacter concisus isolates reveals genetic diversity and provides insights into disease association.</title>
        <authorList>
            <person name="Deshpande N.P."/>
            <person name="Kaakoush N.O."/>
            <person name="Wilkins M.R."/>
            <person name="Mitchell H.M."/>
        </authorList>
    </citation>
    <scope>NUCLEOTIDE SEQUENCE [LARGE SCALE GENOMIC DNA]</scope>
    <source>
        <strain evidence="1 2">UNSWCS</strain>
    </source>
</reference>
<dbReference type="EMBL" id="ANNG01000057">
    <property type="protein sequence ID" value="ERJ25430.1"/>
    <property type="molecule type" value="Genomic_DNA"/>
</dbReference>
<sequence>MVASQRRSINANCFAFMPKTSERAYQRDASDVSDSATLSEVYMILELV</sequence>
<proteinExistence type="predicted"/>
<comment type="caution">
    <text evidence="1">The sequence shown here is derived from an EMBL/GenBank/DDBJ whole genome shotgun (WGS) entry which is preliminary data.</text>
</comment>
<gene>
    <name evidence="1" type="ORF">UNSWCS_1543</name>
</gene>